<evidence type="ECO:0000256" key="1">
    <source>
        <dbReference type="ARBA" id="ARBA00004123"/>
    </source>
</evidence>
<dbReference type="InterPro" id="IPR024661">
    <property type="entry name" value="RNA_pol_III_Rpc31"/>
</dbReference>
<dbReference type="Pfam" id="PF11705">
    <property type="entry name" value="RNA_pol_3_Rpc31"/>
    <property type="match status" value="1"/>
</dbReference>
<dbReference type="GO" id="GO:0005666">
    <property type="term" value="C:RNA polymerase III complex"/>
    <property type="evidence" value="ECO:0007669"/>
    <property type="project" value="UniProtKB-UniRule"/>
</dbReference>
<evidence type="ECO:0000313" key="6">
    <source>
        <dbReference type="EMBL" id="KAH0559705.1"/>
    </source>
</evidence>
<gene>
    <name evidence="6" type="ORF">GP486_003777</name>
</gene>
<feature type="compositionally biased region" description="Gly residues" evidence="5">
    <location>
        <begin position="1"/>
        <end position="19"/>
    </location>
</feature>
<sequence>MSRGGRGGWRGGRLGGPGKIAGADVPWAWDPDLKLDYTPSQLYPPVQPPVPAPLTHPERLQVSLYRHLRDRIHEGPLYTVLGDSHRVGHKEASGAGQIDPFEGVPTYSMRYVKKKRKLPRLDTRPYGEVADLARASWVRRLLKYFPKELWSTLDPDSTAPGGARSSKKKKLTISTAHANGLSEDEWASPDPEQGGDGGLSSKATLEKRKGMLNSLLNDEEDEEDTKDGVRNADDEQPEEEEEADDDFEDEEEEMAGDYNAEGYFEDGGDDYPDDFDDGGGADGEGWY</sequence>
<proteinExistence type="inferred from homology"/>
<comment type="similarity">
    <text evidence="2 4">Belongs to the eukaryotic RPC7 RNA polymerase subunit family.</text>
</comment>
<name>A0A9P8LCG3_9PEZI</name>
<evidence type="ECO:0000256" key="4">
    <source>
        <dbReference type="PIRNR" id="PIRNR000777"/>
    </source>
</evidence>
<feature type="compositionally biased region" description="Acidic residues" evidence="5">
    <location>
        <begin position="234"/>
        <end position="255"/>
    </location>
</feature>
<accession>A0A9P8LCG3</accession>
<feature type="region of interest" description="Disordered" evidence="5">
    <location>
        <begin position="1"/>
        <end position="20"/>
    </location>
</feature>
<keyword evidence="7" id="KW-1185">Reference proteome</keyword>
<evidence type="ECO:0000256" key="5">
    <source>
        <dbReference type="SAM" id="MobiDB-lite"/>
    </source>
</evidence>
<dbReference type="GO" id="GO:0006383">
    <property type="term" value="P:transcription by RNA polymerase III"/>
    <property type="evidence" value="ECO:0007669"/>
    <property type="project" value="UniProtKB-UniRule"/>
</dbReference>
<comment type="subunit">
    <text evidence="4">Component of the RNA polymerase III (Pol III) complex.</text>
</comment>
<comment type="function">
    <text evidence="4">DNA-dependent RNA polymerase catalyzes the transcription of DNA into RNA using the four ribonucleoside triphosphates as substrates. Specific peripheric component of RNA polymerase III which synthesizes small RNAs, such as 5S rRNA and tRNAs.</text>
</comment>
<feature type="region of interest" description="Disordered" evidence="5">
    <location>
        <begin position="152"/>
        <end position="287"/>
    </location>
</feature>
<keyword evidence="3 4" id="KW-0539">Nucleus</keyword>
<dbReference type="AlphaFoldDB" id="A0A9P8LCG3"/>
<protein>
    <recommendedName>
        <fullName evidence="4">DNA-directed RNA polymerase III subunit</fullName>
    </recommendedName>
</protein>
<dbReference type="PIRSF" id="PIRSF000777">
    <property type="entry name" value="RNA_polIII_C31"/>
    <property type="match status" value="1"/>
</dbReference>
<comment type="subcellular location">
    <subcellularLocation>
        <location evidence="1 4">Nucleus</location>
    </subcellularLocation>
</comment>
<reference evidence="6" key="1">
    <citation type="submission" date="2021-03" db="EMBL/GenBank/DDBJ databases">
        <title>Comparative genomics and phylogenomic investigation of the class Geoglossomycetes provide insights into ecological specialization and systematics.</title>
        <authorList>
            <person name="Melie T."/>
            <person name="Pirro S."/>
            <person name="Miller A.N."/>
            <person name="Quandt A."/>
        </authorList>
    </citation>
    <scope>NUCLEOTIDE SEQUENCE</scope>
    <source>
        <strain evidence="6">CAQ_001_2017</strain>
    </source>
</reference>
<dbReference type="Proteomes" id="UP000750711">
    <property type="component" value="Unassembled WGS sequence"/>
</dbReference>
<dbReference type="EMBL" id="JAGHQM010000538">
    <property type="protein sequence ID" value="KAH0559705.1"/>
    <property type="molecule type" value="Genomic_DNA"/>
</dbReference>
<evidence type="ECO:0000256" key="2">
    <source>
        <dbReference type="ARBA" id="ARBA00008352"/>
    </source>
</evidence>
<comment type="caution">
    <text evidence="6">The sequence shown here is derived from an EMBL/GenBank/DDBJ whole genome shotgun (WGS) entry which is preliminary data.</text>
</comment>
<organism evidence="6 7">
    <name type="scientific">Trichoglossum hirsutum</name>
    <dbReference type="NCBI Taxonomy" id="265104"/>
    <lineage>
        <taxon>Eukaryota</taxon>
        <taxon>Fungi</taxon>
        <taxon>Dikarya</taxon>
        <taxon>Ascomycota</taxon>
        <taxon>Pezizomycotina</taxon>
        <taxon>Geoglossomycetes</taxon>
        <taxon>Geoglossales</taxon>
        <taxon>Geoglossaceae</taxon>
        <taxon>Trichoglossum</taxon>
    </lineage>
</organism>
<evidence type="ECO:0000313" key="7">
    <source>
        <dbReference type="Proteomes" id="UP000750711"/>
    </source>
</evidence>
<dbReference type="PANTHER" id="PTHR15367">
    <property type="entry name" value="DNA-DIRECTED RNA POLYMERASE III"/>
    <property type="match status" value="1"/>
</dbReference>
<feature type="compositionally biased region" description="Acidic residues" evidence="5">
    <location>
        <begin position="263"/>
        <end position="279"/>
    </location>
</feature>
<evidence type="ECO:0000256" key="3">
    <source>
        <dbReference type="ARBA" id="ARBA00023242"/>
    </source>
</evidence>
<dbReference type="PANTHER" id="PTHR15367:SF2">
    <property type="entry name" value="DNA-DIRECTED RNA POLYMERASE III SUBUNIT"/>
    <property type="match status" value="1"/>
</dbReference>